<protein>
    <recommendedName>
        <fullName evidence="6">MYND-type domain-containing protein</fullName>
    </recommendedName>
</protein>
<evidence type="ECO:0000313" key="8">
    <source>
        <dbReference type="Proteomes" id="UP000015241"/>
    </source>
</evidence>
<keyword evidence="3" id="KW-0862">Zinc</keyword>
<proteinExistence type="predicted"/>
<dbReference type="HOGENOM" id="CLU_1194918_0_0_1"/>
<evidence type="ECO:0000313" key="7">
    <source>
        <dbReference type="EMBL" id="EPT03230.1"/>
    </source>
</evidence>
<dbReference type="PROSITE" id="PS50865">
    <property type="entry name" value="ZF_MYND_2"/>
    <property type="match status" value="1"/>
</dbReference>
<organism evidence="7 8">
    <name type="scientific">Fomitopsis schrenkii</name>
    <name type="common">Brown rot fungus</name>
    <dbReference type="NCBI Taxonomy" id="2126942"/>
    <lineage>
        <taxon>Eukaryota</taxon>
        <taxon>Fungi</taxon>
        <taxon>Dikarya</taxon>
        <taxon>Basidiomycota</taxon>
        <taxon>Agaricomycotina</taxon>
        <taxon>Agaricomycetes</taxon>
        <taxon>Polyporales</taxon>
        <taxon>Fomitopsis</taxon>
    </lineage>
</organism>
<keyword evidence="2 4" id="KW-0863">Zinc-finger</keyword>
<dbReference type="Gene3D" id="6.10.140.2220">
    <property type="match status" value="1"/>
</dbReference>
<keyword evidence="1" id="KW-0479">Metal-binding</keyword>
<feature type="compositionally biased region" description="Polar residues" evidence="5">
    <location>
        <begin position="169"/>
        <end position="179"/>
    </location>
</feature>
<dbReference type="OrthoDB" id="432970at2759"/>
<accession>S8FYH3</accession>
<name>S8FYH3_FOMSC</name>
<feature type="region of interest" description="Disordered" evidence="5">
    <location>
        <begin position="159"/>
        <end position="212"/>
    </location>
</feature>
<reference evidence="7 8" key="1">
    <citation type="journal article" date="2012" name="Science">
        <title>The Paleozoic origin of enzymatic lignin decomposition reconstructed from 31 fungal genomes.</title>
        <authorList>
            <person name="Floudas D."/>
            <person name="Binder M."/>
            <person name="Riley R."/>
            <person name="Barry K."/>
            <person name="Blanchette R.A."/>
            <person name="Henrissat B."/>
            <person name="Martinez A.T."/>
            <person name="Otillar R."/>
            <person name="Spatafora J.W."/>
            <person name="Yadav J.S."/>
            <person name="Aerts A."/>
            <person name="Benoit I."/>
            <person name="Boyd A."/>
            <person name="Carlson A."/>
            <person name="Copeland A."/>
            <person name="Coutinho P.M."/>
            <person name="de Vries R.P."/>
            <person name="Ferreira P."/>
            <person name="Findley K."/>
            <person name="Foster B."/>
            <person name="Gaskell J."/>
            <person name="Glotzer D."/>
            <person name="Gorecki P."/>
            <person name="Heitman J."/>
            <person name="Hesse C."/>
            <person name="Hori C."/>
            <person name="Igarashi K."/>
            <person name="Jurgens J.A."/>
            <person name="Kallen N."/>
            <person name="Kersten P."/>
            <person name="Kohler A."/>
            <person name="Kuees U."/>
            <person name="Kumar T.K.A."/>
            <person name="Kuo A."/>
            <person name="LaButti K."/>
            <person name="Larrondo L.F."/>
            <person name="Lindquist E."/>
            <person name="Ling A."/>
            <person name="Lombard V."/>
            <person name="Lucas S."/>
            <person name="Lundell T."/>
            <person name="Martin R."/>
            <person name="McLaughlin D.J."/>
            <person name="Morgenstern I."/>
            <person name="Morin E."/>
            <person name="Murat C."/>
            <person name="Nagy L.G."/>
            <person name="Nolan M."/>
            <person name="Ohm R.A."/>
            <person name="Patyshakuliyeva A."/>
            <person name="Rokas A."/>
            <person name="Ruiz-Duenas F.J."/>
            <person name="Sabat G."/>
            <person name="Salamov A."/>
            <person name="Samejima M."/>
            <person name="Schmutz J."/>
            <person name="Slot J.C."/>
            <person name="St John F."/>
            <person name="Stenlid J."/>
            <person name="Sun H."/>
            <person name="Sun S."/>
            <person name="Syed K."/>
            <person name="Tsang A."/>
            <person name="Wiebenga A."/>
            <person name="Young D."/>
            <person name="Pisabarro A."/>
            <person name="Eastwood D.C."/>
            <person name="Martin F."/>
            <person name="Cullen D."/>
            <person name="Grigoriev I.V."/>
            <person name="Hibbett D.S."/>
        </authorList>
    </citation>
    <scope>NUCLEOTIDE SEQUENCE</scope>
    <source>
        <strain evidence="8">FP-58527</strain>
    </source>
</reference>
<feature type="domain" description="MYND-type" evidence="6">
    <location>
        <begin position="84"/>
        <end position="129"/>
    </location>
</feature>
<dbReference type="Proteomes" id="UP000015241">
    <property type="component" value="Unassembled WGS sequence"/>
</dbReference>
<dbReference type="SUPFAM" id="SSF144232">
    <property type="entry name" value="HIT/MYND zinc finger-like"/>
    <property type="match status" value="1"/>
</dbReference>
<gene>
    <name evidence="7" type="ORF">FOMPIDRAFT_90971</name>
</gene>
<feature type="compositionally biased region" description="Acidic residues" evidence="5">
    <location>
        <begin position="159"/>
        <end position="168"/>
    </location>
</feature>
<evidence type="ECO:0000259" key="6">
    <source>
        <dbReference type="PROSITE" id="PS50865"/>
    </source>
</evidence>
<evidence type="ECO:0000256" key="2">
    <source>
        <dbReference type="ARBA" id="ARBA00022771"/>
    </source>
</evidence>
<evidence type="ECO:0000256" key="4">
    <source>
        <dbReference type="PROSITE-ProRule" id="PRU00134"/>
    </source>
</evidence>
<keyword evidence="8" id="KW-1185">Reference proteome</keyword>
<dbReference type="InParanoid" id="S8FYH3"/>
<evidence type="ECO:0000256" key="3">
    <source>
        <dbReference type="ARBA" id="ARBA00022833"/>
    </source>
</evidence>
<dbReference type="Pfam" id="PF01753">
    <property type="entry name" value="zf-MYND"/>
    <property type="match status" value="1"/>
</dbReference>
<evidence type="ECO:0000256" key="1">
    <source>
        <dbReference type="ARBA" id="ARBA00022723"/>
    </source>
</evidence>
<evidence type="ECO:0000256" key="5">
    <source>
        <dbReference type="SAM" id="MobiDB-lite"/>
    </source>
</evidence>
<sequence length="232" mass="25304">MHAVQHASESARLGLVSPCVLLIGIELRDIATSFDADVAQLVQRGKVFRPLWRAVARRHAEIEAEDRKRQHKVESSPNAYVCAAEGCGIRGEKKAALRACGGRCPPEVKPHYCSRGCQRRDWSRHKAICKPGSKGTRLKVSAKDKAKVLELFELAEPEDVCEQDDDSQGESSPETSTGIPQPGEAHRDAGHIVDIPVSGAPGGSIEITSSTFSPEFMKSFRDSMSKLMNEGK</sequence>
<dbReference type="AlphaFoldDB" id="S8FYH3"/>
<dbReference type="EMBL" id="KE504131">
    <property type="protein sequence ID" value="EPT03230.1"/>
    <property type="molecule type" value="Genomic_DNA"/>
</dbReference>
<dbReference type="STRING" id="743788.S8FYH3"/>
<dbReference type="InterPro" id="IPR002893">
    <property type="entry name" value="Znf_MYND"/>
</dbReference>
<dbReference type="eggNOG" id="ENOG502RC47">
    <property type="taxonomic scope" value="Eukaryota"/>
</dbReference>
<dbReference type="GO" id="GO:0008270">
    <property type="term" value="F:zinc ion binding"/>
    <property type="evidence" value="ECO:0007669"/>
    <property type="project" value="UniProtKB-KW"/>
</dbReference>